<evidence type="ECO:0000313" key="2">
    <source>
        <dbReference type="EMBL" id="OJA09436.1"/>
    </source>
</evidence>
<dbReference type="OrthoDB" id="2742205at2759"/>
<dbReference type="EMBL" id="LVVM01005928">
    <property type="protein sequence ID" value="OJA09436.1"/>
    <property type="molecule type" value="Genomic_DNA"/>
</dbReference>
<sequence>MASCSASAKFLQLYESLPSDAQHALIENSLAPLLNVIPKERSNRALASAARMHKTYANMPSLNLKVKKMEIVALLDELARDNKRSYVKEKSRREELLAEVIDSAIDWLNQIWRVVYEYGTNFSKAHDCLLYASQALEQIGNARVGCKCSFMNIYISSKIRRSSGKVVKTFHFTGAHNLERIMLWIWRDLFVVMLAEGTKRQQAAIPDMLDDIRFEFGWDALERLLYGGEKSSDDDDDMDDEDFDFDSNDPIIWDEDNQDNDEDYTDTEGSSNGTACSDAQCLCGFHASHWSNKLNDARVRLRELVRASLISQFSTMPSHTLFTSIVGISEADGMDGHDVCEELLPTLMRIATHSSENYAAALHICAMHDHRDKLMTLLTNHTHLLRPRDIAPYQLATIILSASPTYHLNALRILEKELLDTAHAIHAAVRSAFCHIDTLANKTELTEIVGLRQEALGRRGRIERWVGAVVTPSSETAHPMALAALMMGLPLPPGMEGTMDDADPLGYIDVDIDDPELEDLREEFRPNLKGRLDGWIAVGRTVKGGLAVLLKVYTVVVEMMPFMGVPDVVDEMTARLSDKANKVFLCDALEALWNFCRQQKRKFAKPKGKQKPSSSCSPNTSSTPDQSGAVRTTFVTINTPQPKDPRVGMDDVD</sequence>
<feature type="compositionally biased region" description="Acidic residues" evidence="1">
    <location>
        <begin position="247"/>
        <end position="266"/>
    </location>
</feature>
<feature type="region of interest" description="Disordered" evidence="1">
    <location>
        <begin position="604"/>
        <end position="653"/>
    </location>
</feature>
<comment type="caution">
    <text evidence="2">The sequence shown here is derived from an EMBL/GenBank/DDBJ whole genome shotgun (WGS) entry which is preliminary data.</text>
</comment>
<accession>A0A1J8QCF5</accession>
<protein>
    <submittedName>
        <fullName evidence="2">Uncharacterized protein</fullName>
    </submittedName>
</protein>
<gene>
    <name evidence="2" type="ORF">AZE42_11439</name>
</gene>
<feature type="region of interest" description="Disordered" evidence="1">
    <location>
        <begin position="247"/>
        <end position="271"/>
    </location>
</feature>
<evidence type="ECO:0000313" key="3">
    <source>
        <dbReference type="Proteomes" id="UP000183567"/>
    </source>
</evidence>
<organism evidence="2 3">
    <name type="scientific">Rhizopogon vesiculosus</name>
    <dbReference type="NCBI Taxonomy" id="180088"/>
    <lineage>
        <taxon>Eukaryota</taxon>
        <taxon>Fungi</taxon>
        <taxon>Dikarya</taxon>
        <taxon>Basidiomycota</taxon>
        <taxon>Agaricomycotina</taxon>
        <taxon>Agaricomycetes</taxon>
        <taxon>Agaricomycetidae</taxon>
        <taxon>Boletales</taxon>
        <taxon>Suillineae</taxon>
        <taxon>Rhizopogonaceae</taxon>
        <taxon>Rhizopogon</taxon>
    </lineage>
</organism>
<proteinExistence type="predicted"/>
<feature type="compositionally biased region" description="Basic and acidic residues" evidence="1">
    <location>
        <begin position="643"/>
        <end position="653"/>
    </location>
</feature>
<name>A0A1J8QCF5_9AGAM</name>
<dbReference type="AlphaFoldDB" id="A0A1J8QCF5"/>
<feature type="compositionally biased region" description="Low complexity" evidence="1">
    <location>
        <begin position="612"/>
        <end position="624"/>
    </location>
</feature>
<feature type="compositionally biased region" description="Polar residues" evidence="1">
    <location>
        <begin position="625"/>
        <end position="641"/>
    </location>
</feature>
<keyword evidence="3" id="KW-1185">Reference proteome</keyword>
<dbReference type="Proteomes" id="UP000183567">
    <property type="component" value="Unassembled WGS sequence"/>
</dbReference>
<evidence type="ECO:0000256" key="1">
    <source>
        <dbReference type="SAM" id="MobiDB-lite"/>
    </source>
</evidence>
<reference evidence="2 3" key="1">
    <citation type="submission" date="2016-03" db="EMBL/GenBank/DDBJ databases">
        <title>Comparative genomics of the ectomycorrhizal sister species Rhizopogon vinicolor and Rhizopogon vesiculosus (Basidiomycota: Boletales) reveals a divergence of the mating type B locus.</title>
        <authorList>
            <person name="Mujic A.B."/>
            <person name="Kuo A."/>
            <person name="Tritt A."/>
            <person name="Lipzen A."/>
            <person name="Chen C."/>
            <person name="Johnson J."/>
            <person name="Sharma A."/>
            <person name="Barry K."/>
            <person name="Grigoriev I.V."/>
            <person name="Spatafora J.W."/>
        </authorList>
    </citation>
    <scope>NUCLEOTIDE SEQUENCE [LARGE SCALE GENOMIC DNA]</scope>
    <source>
        <strain evidence="2 3">AM-OR11-056</strain>
    </source>
</reference>